<feature type="compositionally biased region" description="Basic residues" evidence="1">
    <location>
        <begin position="1"/>
        <end position="26"/>
    </location>
</feature>
<protein>
    <submittedName>
        <fullName evidence="2">Uncharacterized protein</fullName>
    </submittedName>
</protein>
<evidence type="ECO:0000256" key="1">
    <source>
        <dbReference type="SAM" id="MobiDB-lite"/>
    </source>
</evidence>
<evidence type="ECO:0000313" key="3">
    <source>
        <dbReference type="Proteomes" id="UP000243459"/>
    </source>
</evidence>
<proteinExistence type="predicted"/>
<evidence type="ECO:0000313" key="2">
    <source>
        <dbReference type="EMBL" id="ONK62935.1"/>
    </source>
</evidence>
<keyword evidence="3" id="KW-1185">Reference proteome</keyword>
<accession>A0A5P1EAM9</accession>
<dbReference type="AlphaFoldDB" id="A0A5P1EAM9"/>
<gene>
    <name evidence="2" type="ORF">A4U43_C07F9650</name>
</gene>
<feature type="region of interest" description="Disordered" evidence="1">
    <location>
        <begin position="1"/>
        <end position="55"/>
    </location>
</feature>
<organism evidence="2 3">
    <name type="scientific">Asparagus officinalis</name>
    <name type="common">Garden asparagus</name>
    <dbReference type="NCBI Taxonomy" id="4686"/>
    <lineage>
        <taxon>Eukaryota</taxon>
        <taxon>Viridiplantae</taxon>
        <taxon>Streptophyta</taxon>
        <taxon>Embryophyta</taxon>
        <taxon>Tracheophyta</taxon>
        <taxon>Spermatophyta</taxon>
        <taxon>Magnoliopsida</taxon>
        <taxon>Liliopsida</taxon>
        <taxon>Asparagales</taxon>
        <taxon>Asparagaceae</taxon>
        <taxon>Asparagoideae</taxon>
        <taxon>Asparagus</taxon>
    </lineage>
</organism>
<sequence>MSRSRPKSSSRGGRRRGRGRGSRRRACGGGPAAAGSPEAEETMAGVTKSAGSPEALWIRQRMERIRAAKRAETQQRRAQSSDSRLVKMLRTMSSERKEKEAVAMAASRVS</sequence>
<dbReference type="Gramene" id="ONK62935">
    <property type="protein sequence ID" value="ONK62935"/>
    <property type="gene ID" value="A4U43_C07F9650"/>
</dbReference>
<dbReference type="Proteomes" id="UP000243459">
    <property type="component" value="Chromosome 7"/>
</dbReference>
<reference evidence="3" key="1">
    <citation type="journal article" date="2017" name="Nat. Commun.">
        <title>The asparagus genome sheds light on the origin and evolution of a young Y chromosome.</title>
        <authorList>
            <person name="Harkess A."/>
            <person name="Zhou J."/>
            <person name="Xu C."/>
            <person name="Bowers J.E."/>
            <person name="Van der Hulst R."/>
            <person name="Ayyampalayam S."/>
            <person name="Mercati F."/>
            <person name="Riccardi P."/>
            <person name="McKain M.R."/>
            <person name="Kakrana A."/>
            <person name="Tang H."/>
            <person name="Ray J."/>
            <person name="Groenendijk J."/>
            <person name="Arikit S."/>
            <person name="Mathioni S.M."/>
            <person name="Nakano M."/>
            <person name="Shan H."/>
            <person name="Telgmann-Rauber A."/>
            <person name="Kanno A."/>
            <person name="Yue Z."/>
            <person name="Chen H."/>
            <person name="Li W."/>
            <person name="Chen Y."/>
            <person name="Xu X."/>
            <person name="Zhang Y."/>
            <person name="Luo S."/>
            <person name="Chen H."/>
            <person name="Gao J."/>
            <person name="Mao Z."/>
            <person name="Pires J.C."/>
            <person name="Luo M."/>
            <person name="Kudrna D."/>
            <person name="Wing R.A."/>
            <person name="Meyers B.C."/>
            <person name="Yi K."/>
            <person name="Kong H."/>
            <person name="Lavrijsen P."/>
            <person name="Sunseri F."/>
            <person name="Falavigna A."/>
            <person name="Ye Y."/>
            <person name="Leebens-Mack J.H."/>
            <person name="Chen G."/>
        </authorList>
    </citation>
    <scope>NUCLEOTIDE SEQUENCE [LARGE SCALE GENOMIC DNA]</scope>
    <source>
        <strain evidence="3">cv. DH0086</strain>
    </source>
</reference>
<name>A0A5P1EAM9_ASPOF</name>
<dbReference type="EMBL" id="CM007387">
    <property type="protein sequence ID" value="ONK62935.1"/>
    <property type="molecule type" value="Genomic_DNA"/>
</dbReference>